<feature type="transmembrane region" description="Helical" evidence="1">
    <location>
        <begin position="124"/>
        <end position="145"/>
    </location>
</feature>
<keyword evidence="1" id="KW-1133">Transmembrane helix</keyword>
<dbReference type="Gene3D" id="2.60.98.50">
    <property type="match status" value="1"/>
</dbReference>
<feature type="transmembrane region" description="Helical" evidence="1">
    <location>
        <begin position="151"/>
        <end position="167"/>
    </location>
</feature>
<reference evidence="4 5" key="1">
    <citation type="submission" date="2015-12" db="EMBL/GenBank/DDBJ databases">
        <title>The genome of Folsomia candida.</title>
        <authorList>
            <person name="Faddeeva A."/>
            <person name="Derks M.F."/>
            <person name="Anvar Y."/>
            <person name="Smit S."/>
            <person name="Van Straalen N."/>
            <person name="Roelofs D."/>
        </authorList>
    </citation>
    <scope>NUCLEOTIDE SEQUENCE [LARGE SCALE GENOMIC DNA]</scope>
    <source>
        <strain evidence="4 5">VU population</strain>
        <tissue evidence="4">Whole body</tissue>
    </source>
</reference>
<dbReference type="EMBL" id="LNIX01000074">
    <property type="protein sequence ID" value="OXA36776.1"/>
    <property type="molecule type" value="Genomic_DNA"/>
</dbReference>
<keyword evidence="5" id="KW-1185">Reference proteome</keyword>
<evidence type="ECO:0000256" key="1">
    <source>
        <dbReference type="SAM" id="Phobius"/>
    </source>
</evidence>
<comment type="caution">
    <text evidence="4">The sequence shown here is derived from an EMBL/GenBank/DDBJ whole genome shotgun (WGS) entry which is preliminary data.</text>
</comment>
<dbReference type="AlphaFoldDB" id="A0A226CXK7"/>
<sequence>MHTAVRKRLIKPGLTEFLCEKCTIDCIPLGLQIYTPGRVSKYIRVLKNPGHLGITPTTTTTDIRLSNQMLSSAGDINVQIWFQDMDTPTLRKLTCPRVPVCELITCRVCWQFWINFSCYNTTHWIILSLLGIIIAGIILTGIYMVPTTMSISWYVSLPLRLCIRTLIRYRRAKASKIPRTMQDIDEESGTPLIDLPPNPYAPSSRGVRRSKNRLLHLLSIATCIMVPLVALSNACSDYSMMSAASTECQYTHDQERACQIRLNTRLVVSPLGQESCLHIKDSRLETLGTISIKTQSIVLRCKEELLYYVPRPSVK</sequence>
<keyword evidence="1" id="KW-0812">Transmembrane</keyword>
<dbReference type="InterPro" id="IPR009878">
    <property type="entry name" value="Phlebovirus_G2_fusion"/>
</dbReference>
<dbReference type="GO" id="GO:0016020">
    <property type="term" value="C:membrane"/>
    <property type="evidence" value="ECO:0007669"/>
    <property type="project" value="InterPro"/>
</dbReference>
<evidence type="ECO:0000259" key="3">
    <source>
        <dbReference type="Pfam" id="PF07245"/>
    </source>
</evidence>
<protein>
    <submittedName>
        <fullName evidence="4">Envelope glycoprotein</fullName>
    </submittedName>
</protein>
<dbReference type="Pfam" id="PF07245">
    <property type="entry name" value="Phlebovirus_G2"/>
    <property type="match status" value="1"/>
</dbReference>
<proteinExistence type="predicted"/>
<feature type="domain" description="Phlebovirus glycoprotein G2 fusion" evidence="3">
    <location>
        <begin position="235"/>
        <end position="313"/>
    </location>
</feature>
<dbReference type="Pfam" id="PF07243">
    <property type="entry name" value="Phlebovirus_G1"/>
    <property type="match status" value="1"/>
</dbReference>
<dbReference type="InterPro" id="IPR010826">
    <property type="entry name" value="Phlebovirus_G1"/>
</dbReference>
<dbReference type="Proteomes" id="UP000198287">
    <property type="component" value="Unassembled WGS sequence"/>
</dbReference>
<gene>
    <name evidence="4" type="ORF">Fcan01_28463</name>
</gene>
<organism evidence="4 5">
    <name type="scientific">Folsomia candida</name>
    <name type="common">Springtail</name>
    <dbReference type="NCBI Taxonomy" id="158441"/>
    <lineage>
        <taxon>Eukaryota</taxon>
        <taxon>Metazoa</taxon>
        <taxon>Ecdysozoa</taxon>
        <taxon>Arthropoda</taxon>
        <taxon>Hexapoda</taxon>
        <taxon>Collembola</taxon>
        <taxon>Entomobryomorpha</taxon>
        <taxon>Isotomoidea</taxon>
        <taxon>Isotomidae</taxon>
        <taxon>Proisotominae</taxon>
        <taxon>Folsomia</taxon>
    </lineage>
</organism>
<keyword evidence="4" id="KW-0261">Viral envelope protein</keyword>
<keyword evidence="4" id="KW-0946">Virion</keyword>
<evidence type="ECO:0000313" key="5">
    <source>
        <dbReference type="Proteomes" id="UP000198287"/>
    </source>
</evidence>
<evidence type="ECO:0000313" key="4">
    <source>
        <dbReference type="EMBL" id="OXA36776.1"/>
    </source>
</evidence>
<name>A0A226CXK7_FOLCA</name>
<feature type="transmembrane region" description="Helical" evidence="1">
    <location>
        <begin position="214"/>
        <end position="232"/>
    </location>
</feature>
<keyword evidence="1" id="KW-0472">Membrane</keyword>
<evidence type="ECO:0000259" key="2">
    <source>
        <dbReference type="Pfam" id="PF07243"/>
    </source>
</evidence>
<feature type="domain" description="Phlebovirus glycoprotein G1" evidence="2">
    <location>
        <begin position="16"/>
        <end position="189"/>
    </location>
</feature>
<accession>A0A226CXK7</accession>